<dbReference type="PANTHER" id="PTHR36529">
    <property type="entry name" value="SLL1095 PROTEIN"/>
    <property type="match status" value="1"/>
</dbReference>
<dbReference type="Pfam" id="PF09837">
    <property type="entry name" value="DUF2064"/>
    <property type="match status" value="1"/>
</dbReference>
<dbReference type="AlphaFoldDB" id="A0A8J7Z321"/>
<name>A0A8J7Z321_9CYAN</name>
<protein>
    <submittedName>
        <fullName evidence="1">DUF2064 domain-containing protein</fullName>
    </submittedName>
</protein>
<dbReference type="InterPro" id="IPR029044">
    <property type="entry name" value="Nucleotide-diphossugar_trans"/>
</dbReference>
<evidence type="ECO:0000313" key="1">
    <source>
        <dbReference type="EMBL" id="NDJ17213.1"/>
    </source>
</evidence>
<dbReference type="Proteomes" id="UP000646053">
    <property type="component" value="Unassembled WGS sequence"/>
</dbReference>
<reference evidence="1" key="1">
    <citation type="submission" date="2019-12" db="EMBL/GenBank/DDBJ databases">
        <title>High-Quality draft genome sequences of three cyanobacteria isolated from the limestone walls of the Old Cathedral of Coimbra.</title>
        <authorList>
            <person name="Tiago I."/>
            <person name="Soares F."/>
            <person name="Portugal A."/>
        </authorList>
    </citation>
    <scope>NUCLEOTIDE SEQUENCE</scope>
    <source>
        <strain evidence="1">A</strain>
    </source>
</reference>
<sequence>MSVPNYLIIFTRYPEPGKAKTRLIPALGEAGAAALHRQMAEDTVAQAQRLQKDQSTLSLEVHFAGGDLAQMRHWLGEQGQYRSQGSGSLGDRLIQAFQGAFQQQATAVVVIGTDCPSLQADLLSLAFERLTTADLVLGEASDGGYYLIGLRQPTPELFQTISWSTDVVFQQTLAIARKLNLTTALLPVLDDIDRPEDLTTLKR</sequence>
<comment type="caution">
    <text evidence="1">The sequence shown here is derived from an EMBL/GenBank/DDBJ whole genome shotgun (WGS) entry which is preliminary data.</text>
</comment>
<organism evidence="1 2">
    <name type="scientific">Myxacorys almedinensis A</name>
    <dbReference type="NCBI Taxonomy" id="2690445"/>
    <lineage>
        <taxon>Bacteria</taxon>
        <taxon>Bacillati</taxon>
        <taxon>Cyanobacteriota</taxon>
        <taxon>Cyanophyceae</taxon>
        <taxon>Leptolyngbyales</taxon>
        <taxon>Leptolyngbyaceae</taxon>
        <taxon>Myxacorys</taxon>
        <taxon>Myxacorys almedinensis</taxon>
    </lineage>
</organism>
<accession>A0A8J7Z321</accession>
<evidence type="ECO:0000313" key="2">
    <source>
        <dbReference type="Proteomes" id="UP000646053"/>
    </source>
</evidence>
<proteinExistence type="predicted"/>
<dbReference type="PANTHER" id="PTHR36529:SF1">
    <property type="entry name" value="GLYCOSYLTRANSFERASE"/>
    <property type="match status" value="1"/>
</dbReference>
<dbReference type="InterPro" id="IPR018641">
    <property type="entry name" value="Trfase_1_rSAM/seldom-assoc"/>
</dbReference>
<keyword evidence="2" id="KW-1185">Reference proteome</keyword>
<dbReference type="EMBL" id="WVIE01000007">
    <property type="protein sequence ID" value="NDJ17213.1"/>
    <property type="molecule type" value="Genomic_DNA"/>
</dbReference>
<dbReference type="SUPFAM" id="SSF53448">
    <property type="entry name" value="Nucleotide-diphospho-sugar transferases"/>
    <property type="match status" value="1"/>
</dbReference>
<dbReference type="Gene3D" id="3.90.550.10">
    <property type="entry name" value="Spore Coat Polysaccharide Biosynthesis Protein SpsA, Chain A"/>
    <property type="match status" value="1"/>
</dbReference>
<gene>
    <name evidence="1" type="ORF">GS601_07910</name>
</gene>
<dbReference type="NCBIfam" id="TIGR04282">
    <property type="entry name" value="glyco_like_cofC"/>
    <property type="match status" value="1"/>
</dbReference>